<gene>
    <name evidence="16" type="primary">LOC115628435</name>
</gene>
<evidence type="ECO:0000256" key="8">
    <source>
        <dbReference type="ARBA" id="ARBA00023157"/>
    </source>
</evidence>
<dbReference type="InterPro" id="IPR051384">
    <property type="entry name" value="Mth_GPCR"/>
</dbReference>
<organism evidence="15 16">
    <name type="scientific">Drosophila lebanonensis</name>
    <name type="common">Fruit fly</name>
    <name type="synonym">Scaptodrosophila lebanonensis</name>
    <dbReference type="NCBI Taxonomy" id="7225"/>
    <lineage>
        <taxon>Eukaryota</taxon>
        <taxon>Metazoa</taxon>
        <taxon>Ecdysozoa</taxon>
        <taxon>Arthropoda</taxon>
        <taxon>Hexapoda</taxon>
        <taxon>Insecta</taxon>
        <taxon>Pterygota</taxon>
        <taxon>Neoptera</taxon>
        <taxon>Endopterygota</taxon>
        <taxon>Diptera</taxon>
        <taxon>Brachycera</taxon>
        <taxon>Muscomorpha</taxon>
        <taxon>Ephydroidea</taxon>
        <taxon>Drosophilidae</taxon>
        <taxon>Scaptodrosophila</taxon>
    </lineage>
</organism>
<dbReference type="Pfam" id="PF06652">
    <property type="entry name" value="Methuselah_N"/>
    <property type="match status" value="1"/>
</dbReference>
<reference evidence="16" key="1">
    <citation type="submission" date="2025-08" db="UniProtKB">
        <authorList>
            <consortium name="RefSeq"/>
        </authorList>
    </citation>
    <scope>IDENTIFICATION</scope>
    <source>
        <strain evidence="16">11010-0011.00</strain>
        <tissue evidence="16">Whole body</tissue>
    </source>
</reference>
<keyword evidence="5 12" id="KW-1133">Transmembrane helix</keyword>
<dbReference type="InterPro" id="IPR010596">
    <property type="entry name" value="Methuselah_N_dom"/>
</dbReference>
<dbReference type="Proteomes" id="UP000504634">
    <property type="component" value="Unplaced"/>
</dbReference>
<evidence type="ECO:0000313" key="15">
    <source>
        <dbReference type="Proteomes" id="UP000504634"/>
    </source>
</evidence>
<keyword evidence="11" id="KW-0807">Transducer</keyword>
<keyword evidence="3" id="KW-1003">Cell membrane</keyword>
<evidence type="ECO:0000256" key="2">
    <source>
        <dbReference type="ARBA" id="ARBA00008979"/>
    </source>
</evidence>
<evidence type="ECO:0000256" key="10">
    <source>
        <dbReference type="ARBA" id="ARBA00023180"/>
    </source>
</evidence>
<feature type="signal peptide" evidence="13">
    <location>
        <begin position="1"/>
        <end position="18"/>
    </location>
</feature>
<evidence type="ECO:0000256" key="4">
    <source>
        <dbReference type="ARBA" id="ARBA00022692"/>
    </source>
</evidence>
<dbReference type="PANTHER" id="PTHR47154:SF2">
    <property type="entry name" value="G-PROTEIN COUPLED RECEPTOR MTH-RELATED"/>
    <property type="match status" value="1"/>
</dbReference>
<evidence type="ECO:0000256" key="13">
    <source>
        <dbReference type="SAM" id="SignalP"/>
    </source>
</evidence>
<keyword evidence="6" id="KW-0297">G-protein coupled receptor</keyword>
<dbReference type="InterPro" id="IPR036272">
    <property type="entry name" value="Methuselah_N_sf"/>
</dbReference>
<dbReference type="GO" id="GO:0005886">
    <property type="term" value="C:plasma membrane"/>
    <property type="evidence" value="ECO:0007669"/>
    <property type="project" value="UniProtKB-SubCell"/>
</dbReference>
<feature type="transmembrane region" description="Helical" evidence="12">
    <location>
        <begin position="181"/>
        <end position="205"/>
    </location>
</feature>
<feature type="transmembrane region" description="Helical" evidence="12">
    <location>
        <begin position="140"/>
        <end position="161"/>
    </location>
</feature>
<dbReference type="SUPFAM" id="SSF63877">
    <property type="entry name" value="Methuselah ectodomain"/>
    <property type="match status" value="1"/>
</dbReference>
<keyword evidence="8" id="KW-1015">Disulfide bond</keyword>
<keyword evidence="15" id="KW-1185">Reference proteome</keyword>
<dbReference type="OrthoDB" id="7820827at2759"/>
<keyword evidence="13" id="KW-0732">Signal</keyword>
<evidence type="ECO:0000256" key="3">
    <source>
        <dbReference type="ARBA" id="ARBA00022475"/>
    </source>
</evidence>
<feature type="transmembrane region" description="Helical" evidence="12">
    <location>
        <begin position="241"/>
        <end position="262"/>
    </location>
</feature>
<evidence type="ECO:0000256" key="12">
    <source>
        <dbReference type="SAM" id="Phobius"/>
    </source>
</evidence>
<protein>
    <submittedName>
        <fullName evidence="16">G-protein coupled receptor Mth-like</fullName>
    </submittedName>
</protein>
<dbReference type="AlphaFoldDB" id="A0A6J2TW75"/>
<accession>A0A6J2TW75</accession>
<evidence type="ECO:0000313" key="16">
    <source>
        <dbReference type="RefSeq" id="XP_030380384.1"/>
    </source>
</evidence>
<keyword evidence="10" id="KW-0325">Glycoprotein</keyword>
<evidence type="ECO:0000259" key="14">
    <source>
        <dbReference type="Pfam" id="PF06652"/>
    </source>
</evidence>
<dbReference type="RefSeq" id="XP_030380384.1">
    <property type="nucleotide sequence ID" value="XM_030524524.1"/>
</dbReference>
<evidence type="ECO:0000256" key="5">
    <source>
        <dbReference type="ARBA" id="ARBA00022989"/>
    </source>
</evidence>
<evidence type="ECO:0000256" key="7">
    <source>
        <dbReference type="ARBA" id="ARBA00023136"/>
    </source>
</evidence>
<keyword evidence="7 12" id="KW-0472">Membrane</keyword>
<evidence type="ECO:0000256" key="6">
    <source>
        <dbReference type="ARBA" id="ARBA00023040"/>
    </source>
</evidence>
<evidence type="ECO:0000256" key="9">
    <source>
        <dbReference type="ARBA" id="ARBA00023170"/>
    </source>
</evidence>
<evidence type="ECO:0000256" key="1">
    <source>
        <dbReference type="ARBA" id="ARBA00004651"/>
    </source>
</evidence>
<dbReference type="Gene3D" id="2.30.160.11">
    <property type="match status" value="1"/>
</dbReference>
<name>A0A6J2TW75_DROLE</name>
<keyword evidence="9" id="KW-0675">Receptor</keyword>
<comment type="similarity">
    <text evidence="2">Belongs to the G-protein coupled receptor 2 family. Mth subfamily.</text>
</comment>
<comment type="subcellular location">
    <subcellularLocation>
        <location evidence="1">Cell membrane</location>
        <topology evidence="1">Multi-pass membrane protein</topology>
    </subcellularLocation>
</comment>
<dbReference type="GO" id="GO:0008528">
    <property type="term" value="F:G protein-coupled peptide receptor activity"/>
    <property type="evidence" value="ECO:0007669"/>
    <property type="project" value="TreeGrafter"/>
</dbReference>
<feature type="transmembrane region" description="Helical" evidence="12">
    <location>
        <begin position="282"/>
        <end position="304"/>
    </location>
</feature>
<sequence>MTLRTTILVFYIVSYLNAEINAHNSSRCDFFDSVDLTNARKLENGSYVFQDILIPAELTFTHVEDQTSIRGCVCEIKPCINFCSPAVGPQESLSWVVKMKDGTVVNKRLEDVFALQRGSTIPCDEYNSLNIVRWELLEKLFDRCCVCYLACLTVGFIFLSVDKWEIASQESKVRRANGWSAVIYYYGPMTLIIVCNIAMFVLTAVELLRQEKFIRNSLGTQLQRALKTKRKTYVIWKNHQTYFIFLLIVFNFSLCTFSKLFVLMGVTWHLEILSYLCKTNSITIIGDLINSAQGLYIFVVLVLNKTVLKHLRKR</sequence>
<feature type="chain" id="PRO_5026843796" evidence="13">
    <location>
        <begin position="19"/>
        <end position="314"/>
    </location>
</feature>
<dbReference type="Gene3D" id="1.20.1070.10">
    <property type="entry name" value="Rhodopsin 7-helix transmembrane proteins"/>
    <property type="match status" value="1"/>
</dbReference>
<feature type="domain" description="Methuselah N-terminal" evidence="14">
    <location>
        <begin position="28"/>
        <end position="86"/>
    </location>
</feature>
<evidence type="ECO:0000256" key="11">
    <source>
        <dbReference type="ARBA" id="ARBA00023224"/>
    </source>
</evidence>
<dbReference type="PANTHER" id="PTHR47154">
    <property type="entry name" value="G-PROTEIN COUPLED RECEPTOR MTH-RELATED"/>
    <property type="match status" value="1"/>
</dbReference>
<keyword evidence="4 12" id="KW-0812">Transmembrane</keyword>
<proteinExistence type="inferred from homology"/>
<dbReference type="InterPro" id="IPR044860">
    <property type="entry name" value="Methusela_ecto_dom_1"/>
</dbReference>
<dbReference type="GeneID" id="115628435"/>